<dbReference type="Pfam" id="PF00001">
    <property type="entry name" value="7tm_1"/>
    <property type="match status" value="2"/>
</dbReference>
<dbReference type="OMA" id="CKTRTIR"/>
<keyword evidence="9 10" id="KW-0807">Transducer</keyword>
<dbReference type="OrthoDB" id="10044919at2759"/>
<feature type="transmembrane region" description="Helical" evidence="11">
    <location>
        <begin position="215"/>
        <end position="237"/>
    </location>
</feature>
<dbReference type="STRING" id="46731.A0A3M6ULU1"/>
<evidence type="ECO:0000313" key="14">
    <source>
        <dbReference type="Proteomes" id="UP000275408"/>
    </source>
</evidence>
<feature type="transmembrane region" description="Helical" evidence="11">
    <location>
        <begin position="58"/>
        <end position="82"/>
    </location>
</feature>
<dbReference type="AlphaFoldDB" id="A0A3M6ULU1"/>
<keyword evidence="14" id="KW-1185">Reference proteome</keyword>
<evidence type="ECO:0000256" key="5">
    <source>
        <dbReference type="ARBA" id="ARBA00023040"/>
    </source>
</evidence>
<feature type="transmembrane region" description="Helical" evidence="11">
    <location>
        <begin position="94"/>
        <end position="116"/>
    </location>
</feature>
<dbReference type="EMBL" id="RCHS01001248">
    <property type="protein sequence ID" value="RMX54504.1"/>
    <property type="molecule type" value="Genomic_DNA"/>
</dbReference>
<dbReference type="GO" id="GO:0005886">
    <property type="term" value="C:plasma membrane"/>
    <property type="evidence" value="ECO:0007669"/>
    <property type="project" value="UniProtKB-SubCell"/>
</dbReference>
<evidence type="ECO:0000259" key="12">
    <source>
        <dbReference type="PROSITE" id="PS50262"/>
    </source>
</evidence>
<keyword evidence="8" id="KW-0325">Glycoprotein</keyword>
<comment type="subcellular location">
    <subcellularLocation>
        <location evidence="1">Cell membrane</location>
        <topology evidence="1">Multi-pass membrane protein</topology>
    </subcellularLocation>
</comment>
<comment type="similarity">
    <text evidence="10">Belongs to the G-protein coupled receptor 1 family.</text>
</comment>
<dbReference type="PROSITE" id="PS50262">
    <property type="entry name" value="G_PROTEIN_RECEP_F1_2"/>
    <property type="match status" value="1"/>
</dbReference>
<accession>A0A3M6ULU1</accession>
<feature type="transmembrane region" description="Helical" evidence="11">
    <location>
        <begin position="20"/>
        <end position="46"/>
    </location>
</feature>
<name>A0A3M6ULU1_POCDA</name>
<evidence type="ECO:0000256" key="11">
    <source>
        <dbReference type="SAM" id="Phobius"/>
    </source>
</evidence>
<keyword evidence="7 10" id="KW-0675">Receptor</keyword>
<feature type="transmembrane region" description="Helical" evidence="11">
    <location>
        <begin position="136"/>
        <end position="158"/>
    </location>
</feature>
<dbReference type="GO" id="GO:0004930">
    <property type="term" value="F:G protein-coupled receptor activity"/>
    <property type="evidence" value="ECO:0007669"/>
    <property type="project" value="UniProtKB-KW"/>
</dbReference>
<evidence type="ECO:0000256" key="9">
    <source>
        <dbReference type="ARBA" id="ARBA00023224"/>
    </source>
</evidence>
<keyword evidence="5 10" id="KW-0297">G-protein coupled receptor</keyword>
<evidence type="ECO:0000256" key="4">
    <source>
        <dbReference type="ARBA" id="ARBA00022989"/>
    </source>
</evidence>
<evidence type="ECO:0000256" key="3">
    <source>
        <dbReference type="ARBA" id="ARBA00022692"/>
    </source>
</evidence>
<keyword evidence="4 11" id="KW-1133">Transmembrane helix</keyword>
<reference evidence="13 14" key="1">
    <citation type="journal article" date="2018" name="Sci. Rep.">
        <title>Comparative analysis of the Pocillopora damicornis genome highlights role of immune system in coral evolution.</title>
        <authorList>
            <person name="Cunning R."/>
            <person name="Bay R.A."/>
            <person name="Gillette P."/>
            <person name="Baker A.C."/>
            <person name="Traylor-Knowles N."/>
        </authorList>
    </citation>
    <scope>NUCLEOTIDE SEQUENCE [LARGE SCALE GENOMIC DNA]</scope>
    <source>
        <strain evidence="13">RSMAS</strain>
        <tissue evidence="13">Whole animal</tissue>
    </source>
</reference>
<evidence type="ECO:0000256" key="2">
    <source>
        <dbReference type="ARBA" id="ARBA00022475"/>
    </source>
</evidence>
<comment type="caution">
    <text evidence="13">The sequence shown here is derived from an EMBL/GenBank/DDBJ whole genome shotgun (WGS) entry which is preliminary data.</text>
</comment>
<organism evidence="13 14">
    <name type="scientific">Pocillopora damicornis</name>
    <name type="common">Cauliflower coral</name>
    <name type="synonym">Millepora damicornis</name>
    <dbReference type="NCBI Taxonomy" id="46731"/>
    <lineage>
        <taxon>Eukaryota</taxon>
        <taxon>Metazoa</taxon>
        <taxon>Cnidaria</taxon>
        <taxon>Anthozoa</taxon>
        <taxon>Hexacorallia</taxon>
        <taxon>Scleractinia</taxon>
        <taxon>Astrocoeniina</taxon>
        <taxon>Pocilloporidae</taxon>
        <taxon>Pocillopora</taxon>
    </lineage>
</organism>
<keyword evidence="3 10" id="KW-0812">Transmembrane</keyword>
<proteinExistence type="inferred from homology"/>
<gene>
    <name evidence="13" type="ORF">pdam_00019994</name>
</gene>
<keyword evidence="2" id="KW-1003">Cell membrane</keyword>
<sequence>MFADLEVDTGRCTLTYMNGAFFIAVNCLLSVVGSFGNILVCLTVLLTPNLRVVSNFCIVNLALADLMVTMVAQPLAISIFVGKLDGTCYVRAEYAARFIGNLSCAVSILTLATMSFERCFVILKPMKYKATITKGFLKSILGFHWCSAWIVPLLDAFVEDKLVYIYFILVGMIALYSVVIVCYSVIFITVRKQNTLRQRELQDHQAAGGEKEKKLALTIALVIGFFTICWASFGFHIAINPQKNYGVSYIAPITASFANSAINPIIYFYRNKGYRDALRKICRKCRRRNTVTPLEPLQNVCGSSTPANTKRIILRESKM</sequence>
<dbReference type="Gene3D" id="1.20.1070.10">
    <property type="entry name" value="Rhodopsin 7-helix transmembrane proteins"/>
    <property type="match status" value="1"/>
</dbReference>
<dbReference type="PRINTS" id="PR00237">
    <property type="entry name" value="GPCRRHODOPSN"/>
</dbReference>
<keyword evidence="6 11" id="KW-0472">Membrane</keyword>
<dbReference type="PROSITE" id="PS00237">
    <property type="entry name" value="G_PROTEIN_RECEP_F1_1"/>
    <property type="match status" value="1"/>
</dbReference>
<feature type="domain" description="G-protein coupled receptors family 1 profile" evidence="12">
    <location>
        <begin position="36"/>
        <end position="267"/>
    </location>
</feature>
<dbReference type="InterPro" id="IPR017452">
    <property type="entry name" value="GPCR_Rhodpsn_7TM"/>
</dbReference>
<protein>
    <recommendedName>
        <fullName evidence="12">G-protein coupled receptors family 1 profile domain-containing protein</fullName>
    </recommendedName>
</protein>
<dbReference type="PANTHER" id="PTHR24246:SF27">
    <property type="entry name" value="ADENOSINE RECEPTOR, ISOFORM A"/>
    <property type="match status" value="1"/>
</dbReference>
<dbReference type="SMART" id="SM01381">
    <property type="entry name" value="7TM_GPCR_Srsx"/>
    <property type="match status" value="1"/>
</dbReference>
<dbReference type="InterPro" id="IPR000276">
    <property type="entry name" value="GPCR_Rhodpsn"/>
</dbReference>
<evidence type="ECO:0000256" key="1">
    <source>
        <dbReference type="ARBA" id="ARBA00004651"/>
    </source>
</evidence>
<evidence type="ECO:0000256" key="6">
    <source>
        <dbReference type="ARBA" id="ARBA00023136"/>
    </source>
</evidence>
<dbReference type="Proteomes" id="UP000275408">
    <property type="component" value="Unassembled WGS sequence"/>
</dbReference>
<dbReference type="SUPFAM" id="SSF81321">
    <property type="entry name" value="Family A G protein-coupled receptor-like"/>
    <property type="match status" value="1"/>
</dbReference>
<evidence type="ECO:0000256" key="10">
    <source>
        <dbReference type="RuleBase" id="RU000688"/>
    </source>
</evidence>
<feature type="transmembrane region" description="Helical" evidence="11">
    <location>
        <begin position="249"/>
        <end position="269"/>
    </location>
</feature>
<dbReference type="CDD" id="cd00637">
    <property type="entry name" value="7tm_classA_rhodopsin-like"/>
    <property type="match status" value="1"/>
</dbReference>
<feature type="transmembrane region" description="Helical" evidence="11">
    <location>
        <begin position="164"/>
        <end position="190"/>
    </location>
</feature>
<evidence type="ECO:0000256" key="8">
    <source>
        <dbReference type="ARBA" id="ARBA00023180"/>
    </source>
</evidence>
<dbReference type="PANTHER" id="PTHR24246">
    <property type="entry name" value="OLFACTORY RECEPTOR AND ADENOSINE RECEPTOR"/>
    <property type="match status" value="1"/>
</dbReference>
<evidence type="ECO:0000313" key="13">
    <source>
        <dbReference type="EMBL" id="RMX54504.1"/>
    </source>
</evidence>
<evidence type="ECO:0000256" key="7">
    <source>
        <dbReference type="ARBA" id="ARBA00023170"/>
    </source>
</evidence>